<dbReference type="GO" id="GO:0098609">
    <property type="term" value="P:cell-cell adhesion"/>
    <property type="evidence" value="ECO:0007669"/>
    <property type="project" value="TreeGrafter"/>
</dbReference>
<dbReference type="Proteomes" id="UP000799770">
    <property type="component" value="Unassembled WGS sequence"/>
</dbReference>
<dbReference type="PANTHER" id="PTHR24207">
    <property type="entry name" value="ZYX102 PROTEIN"/>
    <property type="match status" value="1"/>
</dbReference>
<organism evidence="8 9">
    <name type="scientific">Lophiotrema nucula</name>
    <dbReference type="NCBI Taxonomy" id="690887"/>
    <lineage>
        <taxon>Eukaryota</taxon>
        <taxon>Fungi</taxon>
        <taxon>Dikarya</taxon>
        <taxon>Ascomycota</taxon>
        <taxon>Pezizomycotina</taxon>
        <taxon>Dothideomycetes</taxon>
        <taxon>Pleosporomycetidae</taxon>
        <taxon>Pleosporales</taxon>
        <taxon>Lophiotremataceae</taxon>
        <taxon>Lophiotrema</taxon>
    </lineage>
</organism>
<dbReference type="GO" id="GO:0046872">
    <property type="term" value="F:metal ion binding"/>
    <property type="evidence" value="ECO:0007669"/>
    <property type="project" value="UniProtKB-KW"/>
</dbReference>
<dbReference type="AlphaFoldDB" id="A0A6A5Z0H6"/>
<dbReference type="GO" id="GO:0001725">
    <property type="term" value="C:stress fiber"/>
    <property type="evidence" value="ECO:0007669"/>
    <property type="project" value="TreeGrafter"/>
</dbReference>
<keyword evidence="4 5" id="KW-0440">LIM domain</keyword>
<sequence>MADTERPLSFLPTIKCSSCGVDIQISQLADHICALSPTTSNNTAPTSPPKLDRAATFGGSRFNNASSNQFRPGRIAPPPRIDPSAANKPFGVQTALSPSPMSNYSDPKSLSPLLPRGGRSPFKMNRSATSPIPRSFGPPSPDLSSNLDCAFPPFPSQRSATPSSARPRYKEKDRPDQKYKHKYVEADPLYAPRSPRVDGGENVTRKMDAIAPGPFDGRRPSTSNGKTLPPEGKPEIGHRRTATQGSIASNRGVSNQRTSVASNRSLSSTFSSDSIGLPSRPKPGQGAMNAMAPPPRPPMPEGIDAFLDRLQKETMQPTQIGPDSRSKTFPLRKESNDASGPSPRPRRPSETSKTARRPTEIDTYESPRSNNMFPARSTSRGGSKSGRRPDELAPPLPPMPGFGKELPQKPLHTPSDSGLSDDSTSSSGFRSAASSRSSPPASEASPNSRSPSKTGRPDFLDEPIQRVASPDSYNDPAVSRPTESDNVPAGYNRGKAPEPLLQAPSPLFADAPESPLDPAIQRGLLYQKRPEPPKPTRDPAVSLSQTPPRDTSSTEQRETPKRRPTAASKGNCRGCGEAIIGKSVKDSSGRLTGRYHKQCFVCRTCRSPFPGAEFYVFNNFPYCEQHYHQLNGSLCKSCNRGIEGQYLETDQRQKFHPKCFTCFTCRVVLRDDYYEVEGKPYCDRHAYHASKQGNFLGPGGNRARNMQKRSTRLMMMI</sequence>
<dbReference type="Pfam" id="PF00412">
    <property type="entry name" value="LIM"/>
    <property type="match status" value="2"/>
</dbReference>
<dbReference type="SMART" id="SM00132">
    <property type="entry name" value="LIM"/>
    <property type="match status" value="2"/>
</dbReference>
<evidence type="ECO:0000256" key="5">
    <source>
        <dbReference type="PROSITE-ProRule" id="PRU00125"/>
    </source>
</evidence>
<dbReference type="CDD" id="cd09397">
    <property type="entry name" value="LIM1_UF1"/>
    <property type="match status" value="1"/>
</dbReference>
<dbReference type="OrthoDB" id="1112565at2759"/>
<accession>A0A6A5Z0H6</accession>
<feature type="compositionally biased region" description="Polar residues" evidence="6">
    <location>
        <begin position="542"/>
        <end position="554"/>
    </location>
</feature>
<dbReference type="SUPFAM" id="SSF57716">
    <property type="entry name" value="Glucocorticoid receptor-like (DNA-binding domain)"/>
    <property type="match status" value="1"/>
</dbReference>
<dbReference type="Gene3D" id="2.10.110.10">
    <property type="entry name" value="Cysteine Rich Protein"/>
    <property type="match status" value="2"/>
</dbReference>
<feature type="compositionally biased region" description="Polar residues" evidence="6">
    <location>
        <begin position="242"/>
        <end position="274"/>
    </location>
</feature>
<dbReference type="EMBL" id="ML977329">
    <property type="protein sequence ID" value="KAF2112939.1"/>
    <property type="molecule type" value="Genomic_DNA"/>
</dbReference>
<feature type="region of interest" description="Disordered" evidence="6">
    <location>
        <begin position="60"/>
        <end position="570"/>
    </location>
</feature>
<keyword evidence="1 5" id="KW-0479">Metal-binding</keyword>
<evidence type="ECO:0000256" key="6">
    <source>
        <dbReference type="SAM" id="MobiDB-lite"/>
    </source>
</evidence>
<keyword evidence="3 5" id="KW-0862">Zinc</keyword>
<reference evidence="8" key="1">
    <citation type="journal article" date="2020" name="Stud. Mycol.">
        <title>101 Dothideomycetes genomes: a test case for predicting lifestyles and emergence of pathogens.</title>
        <authorList>
            <person name="Haridas S."/>
            <person name="Albert R."/>
            <person name="Binder M."/>
            <person name="Bloem J."/>
            <person name="Labutti K."/>
            <person name="Salamov A."/>
            <person name="Andreopoulos B."/>
            <person name="Baker S."/>
            <person name="Barry K."/>
            <person name="Bills G."/>
            <person name="Bluhm B."/>
            <person name="Cannon C."/>
            <person name="Castanera R."/>
            <person name="Culley D."/>
            <person name="Daum C."/>
            <person name="Ezra D."/>
            <person name="Gonzalez J."/>
            <person name="Henrissat B."/>
            <person name="Kuo A."/>
            <person name="Liang C."/>
            <person name="Lipzen A."/>
            <person name="Lutzoni F."/>
            <person name="Magnuson J."/>
            <person name="Mondo S."/>
            <person name="Nolan M."/>
            <person name="Ohm R."/>
            <person name="Pangilinan J."/>
            <person name="Park H.-J."/>
            <person name="Ramirez L."/>
            <person name="Alfaro M."/>
            <person name="Sun H."/>
            <person name="Tritt A."/>
            <person name="Yoshinaga Y."/>
            <person name="Zwiers L.-H."/>
            <person name="Turgeon B."/>
            <person name="Goodwin S."/>
            <person name="Spatafora J."/>
            <person name="Crous P."/>
            <person name="Grigoriev I."/>
        </authorList>
    </citation>
    <scope>NUCLEOTIDE SEQUENCE</scope>
    <source>
        <strain evidence="8">CBS 627.86</strain>
    </source>
</reference>
<feature type="domain" description="LIM zinc-binding" evidence="7">
    <location>
        <begin position="570"/>
        <end position="633"/>
    </location>
</feature>
<evidence type="ECO:0000256" key="2">
    <source>
        <dbReference type="ARBA" id="ARBA00022737"/>
    </source>
</evidence>
<evidence type="ECO:0000313" key="8">
    <source>
        <dbReference type="EMBL" id="KAF2112939.1"/>
    </source>
</evidence>
<feature type="compositionally biased region" description="Low complexity" evidence="6">
    <location>
        <begin position="414"/>
        <end position="452"/>
    </location>
</feature>
<protein>
    <recommendedName>
        <fullName evidence="7">LIM zinc-binding domain-containing protein</fullName>
    </recommendedName>
</protein>
<feature type="domain" description="LIM zinc-binding" evidence="7">
    <location>
        <begin position="634"/>
        <end position="693"/>
    </location>
</feature>
<feature type="compositionally biased region" description="Polar residues" evidence="6">
    <location>
        <begin position="61"/>
        <end position="70"/>
    </location>
</feature>
<keyword evidence="9" id="KW-1185">Reference proteome</keyword>
<feature type="compositionally biased region" description="Basic and acidic residues" evidence="6">
    <location>
        <begin position="195"/>
        <end position="208"/>
    </location>
</feature>
<dbReference type="PROSITE" id="PS00478">
    <property type="entry name" value="LIM_DOMAIN_1"/>
    <property type="match status" value="1"/>
</dbReference>
<dbReference type="GO" id="GO:0030695">
    <property type="term" value="F:GTPase regulator activity"/>
    <property type="evidence" value="ECO:0007669"/>
    <property type="project" value="UniProtKB-ARBA"/>
</dbReference>
<feature type="compositionally biased region" description="Polar residues" evidence="6">
    <location>
        <begin position="94"/>
        <end position="108"/>
    </location>
</feature>
<evidence type="ECO:0000313" key="9">
    <source>
        <dbReference type="Proteomes" id="UP000799770"/>
    </source>
</evidence>
<evidence type="ECO:0000256" key="3">
    <source>
        <dbReference type="ARBA" id="ARBA00022833"/>
    </source>
</evidence>
<evidence type="ECO:0000256" key="1">
    <source>
        <dbReference type="ARBA" id="ARBA00022723"/>
    </source>
</evidence>
<name>A0A6A5Z0H6_9PLEO</name>
<dbReference type="PROSITE" id="PS50023">
    <property type="entry name" value="LIM_DOMAIN_2"/>
    <property type="match status" value="2"/>
</dbReference>
<keyword evidence="2" id="KW-0677">Repeat</keyword>
<dbReference type="FunFam" id="2.10.110.10:FF:000105">
    <property type="entry name" value="Similar to LIM domain-containing protein"/>
    <property type="match status" value="1"/>
</dbReference>
<gene>
    <name evidence="8" type="ORF">BDV96DRAFT_648565</name>
</gene>
<feature type="compositionally biased region" description="Basic and acidic residues" evidence="6">
    <location>
        <begin position="528"/>
        <end position="537"/>
    </location>
</feature>
<proteinExistence type="predicted"/>
<evidence type="ECO:0000256" key="4">
    <source>
        <dbReference type="ARBA" id="ARBA00023038"/>
    </source>
</evidence>
<dbReference type="PANTHER" id="PTHR24207:SF2">
    <property type="entry name" value="ZYX102 PROTEIN"/>
    <property type="match status" value="1"/>
</dbReference>
<feature type="compositionally biased region" description="Basic and acidic residues" evidence="6">
    <location>
        <begin position="168"/>
        <end position="185"/>
    </location>
</feature>
<dbReference type="InterPro" id="IPR001781">
    <property type="entry name" value="Znf_LIM"/>
</dbReference>
<dbReference type="CDD" id="cd08368">
    <property type="entry name" value="LIM"/>
    <property type="match status" value="1"/>
</dbReference>
<evidence type="ECO:0000259" key="7">
    <source>
        <dbReference type="PROSITE" id="PS50023"/>
    </source>
</evidence>